<gene>
    <name evidence="2" type="ORF">AAIA72_10230</name>
</gene>
<dbReference type="GO" id="GO:0005886">
    <property type="term" value="C:plasma membrane"/>
    <property type="evidence" value="ECO:0007669"/>
    <property type="project" value="UniProtKB-SubCell"/>
</dbReference>
<dbReference type="GO" id="GO:0140359">
    <property type="term" value="F:ABC-type transporter activity"/>
    <property type="evidence" value="ECO:0007669"/>
    <property type="project" value="InterPro"/>
</dbReference>
<dbReference type="RefSeq" id="WP_369600221.1">
    <property type="nucleotide sequence ID" value="NZ_CP154858.1"/>
</dbReference>
<dbReference type="KEGG" id="tcd:AAIA72_10230"/>
<keyword evidence="1" id="KW-0812">Transmembrane</keyword>
<evidence type="ECO:0000313" key="2">
    <source>
        <dbReference type="EMBL" id="XDT71183.1"/>
    </source>
</evidence>
<name>A0AB39US45_9GAMM</name>
<sequence>MTALSVLAGKELKDSLRNRWLMASTLVFAGLALAITLFGGAASGSVGITPLPATLASLASLATFLVPLMALMLGYDAIVGEEEQGTLLLLLAYPLSRPALLLGKFAGHALLLALAMAMGFGLAAVTFMVFGDMAPGEVLLAFARFTGASILLGWSCLALGYLVSTLASEKSTAAGLALAVWFVMVLLFDLVLLAVLVATEGHFLSDSLPWLLMANPTDVYRLLSLGDAQGALTGVLSLGAGLPGGTAGLWLALGTWTAVPLGAALWRFCKRPL</sequence>
<keyword evidence="1" id="KW-1133">Transmembrane helix</keyword>
<feature type="transmembrane region" description="Helical" evidence="1">
    <location>
        <begin position="247"/>
        <end position="269"/>
    </location>
</feature>
<feature type="transmembrane region" description="Helical" evidence="1">
    <location>
        <begin position="109"/>
        <end position="130"/>
    </location>
</feature>
<keyword evidence="1" id="KW-0472">Membrane</keyword>
<feature type="transmembrane region" description="Helical" evidence="1">
    <location>
        <begin position="175"/>
        <end position="198"/>
    </location>
</feature>
<dbReference type="PANTHER" id="PTHR43471">
    <property type="entry name" value="ABC TRANSPORTER PERMEASE"/>
    <property type="match status" value="1"/>
</dbReference>
<proteinExistence type="predicted"/>
<dbReference type="EMBL" id="CP154858">
    <property type="protein sequence ID" value="XDT71183.1"/>
    <property type="molecule type" value="Genomic_DNA"/>
</dbReference>
<feature type="transmembrane region" description="Helical" evidence="1">
    <location>
        <begin position="142"/>
        <end position="163"/>
    </location>
</feature>
<protein>
    <submittedName>
        <fullName evidence="2">ABC transporter permease</fullName>
    </submittedName>
</protein>
<feature type="transmembrane region" description="Helical" evidence="1">
    <location>
        <begin position="53"/>
        <end position="73"/>
    </location>
</feature>
<reference evidence="2" key="1">
    <citation type="submission" date="2024-05" db="EMBL/GenBank/DDBJ databases">
        <title>Genome sequencing of novel strain.</title>
        <authorList>
            <person name="Ganbat D."/>
            <person name="Ganbat S."/>
            <person name="Lee S.-J."/>
        </authorList>
    </citation>
    <scope>NUCLEOTIDE SEQUENCE</scope>
    <source>
        <strain evidence="2">SMD15-11</strain>
    </source>
</reference>
<evidence type="ECO:0000256" key="1">
    <source>
        <dbReference type="SAM" id="Phobius"/>
    </source>
</evidence>
<dbReference type="Pfam" id="PF12679">
    <property type="entry name" value="ABC2_membrane_2"/>
    <property type="match status" value="1"/>
</dbReference>
<accession>A0AB39US45</accession>
<feature type="transmembrane region" description="Helical" evidence="1">
    <location>
        <begin position="20"/>
        <end position="41"/>
    </location>
</feature>
<organism evidence="2">
    <name type="scientific">Thermohahella caldifontis</name>
    <dbReference type="NCBI Taxonomy" id="3142973"/>
    <lineage>
        <taxon>Bacteria</taxon>
        <taxon>Pseudomonadati</taxon>
        <taxon>Pseudomonadota</taxon>
        <taxon>Gammaproteobacteria</taxon>
        <taxon>Oceanospirillales</taxon>
        <taxon>Hahellaceae</taxon>
        <taxon>Thermohahella</taxon>
    </lineage>
</organism>
<dbReference type="AlphaFoldDB" id="A0AB39US45"/>
<dbReference type="PANTHER" id="PTHR43471:SF1">
    <property type="entry name" value="ABC TRANSPORTER PERMEASE PROTEIN NOSY-RELATED"/>
    <property type="match status" value="1"/>
</dbReference>